<name>A0AAD7ZFN4_DIPPU</name>
<proteinExistence type="predicted"/>
<accession>A0AAD7ZFN4</accession>
<protein>
    <submittedName>
        <fullName evidence="1">Uncharacterized protein</fullName>
    </submittedName>
</protein>
<keyword evidence="2" id="KW-1185">Reference proteome</keyword>
<organism evidence="1 2">
    <name type="scientific">Diploptera punctata</name>
    <name type="common">Pacific beetle cockroach</name>
    <dbReference type="NCBI Taxonomy" id="6984"/>
    <lineage>
        <taxon>Eukaryota</taxon>
        <taxon>Metazoa</taxon>
        <taxon>Ecdysozoa</taxon>
        <taxon>Arthropoda</taxon>
        <taxon>Hexapoda</taxon>
        <taxon>Insecta</taxon>
        <taxon>Pterygota</taxon>
        <taxon>Neoptera</taxon>
        <taxon>Polyneoptera</taxon>
        <taxon>Dictyoptera</taxon>
        <taxon>Blattodea</taxon>
        <taxon>Blaberoidea</taxon>
        <taxon>Blaberidae</taxon>
        <taxon>Diplopterinae</taxon>
        <taxon>Diploptera</taxon>
    </lineage>
</organism>
<feature type="non-terminal residue" evidence="1">
    <location>
        <position position="119"/>
    </location>
</feature>
<feature type="non-terminal residue" evidence="1">
    <location>
        <position position="1"/>
    </location>
</feature>
<dbReference type="AlphaFoldDB" id="A0AAD7ZFN4"/>
<evidence type="ECO:0000313" key="2">
    <source>
        <dbReference type="Proteomes" id="UP001233999"/>
    </source>
</evidence>
<evidence type="ECO:0000313" key="1">
    <source>
        <dbReference type="EMBL" id="KAJ9579636.1"/>
    </source>
</evidence>
<reference evidence="1" key="1">
    <citation type="journal article" date="2023" name="IScience">
        <title>Live-bearing cockroach genome reveals convergent evolutionary mechanisms linked to viviparity in insects and beyond.</title>
        <authorList>
            <person name="Fouks B."/>
            <person name="Harrison M.C."/>
            <person name="Mikhailova A.A."/>
            <person name="Marchal E."/>
            <person name="English S."/>
            <person name="Carruthers M."/>
            <person name="Jennings E.C."/>
            <person name="Chiamaka E.L."/>
            <person name="Frigard R.A."/>
            <person name="Pippel M."/>
            <person name="Attardo G.M."/>
            <person name="Benoit J.B."/>
            <person name="Bornberg-Bauer E."/>
            <person name="Tobe S.S."/>
        </authorList>
    </citation>
    <scope>NUCLEOTIDE SEQUENCE</scope>
    <source>
        <strain evidence="1">Stay&amp;Tobe</strain>
    </source>
</reference>
<dbReference type="Proteomes" id="UP001233999">
    <property type="component" value="Unassembled WGS sequence"/>
</dbReference>
<sequence length="119" mass="13472">IWVQTGLLQISHMNMNQISILVLVPLQKNAYARPWKAQQECRLTHLHRVLLIARAYLIVRAHISVLAESVASQNLLVHNNPSQKVGLMSSISPTSRWSNVVCFSYKPVCPLNLRCFNAL</sequence>
<gene>
    <name evidence="1" type="ORF">L9F63_004715</name>
</gene>
<reference evidence="1" key="2">
    <citation type="submission" date="2023-05" db="EMBL/GenBank/DDBJ databases">
        <authorList>
            <person name="Fouks B."/>
        </authorList>
    </citation>
    <scope>NUCLEOTIDE SEQUENCE</scope>
    <source>
        <strain evidence="1">Stay&amp;Tobe</strain>
        <tissue evidence="1">Testes</tissue>
    </source>
</reference>
<comment type="caution">
    <text evidence="1">The sequence shown here is derived from an EMBL/GenBank/DDBJ whole genome shotgun (WGS) entry which is preliminary data.</text>
</comment>
<dbReference type="EMBL" id="JASPKZ010008384">
    <property type="protein sequence ID" value="KAJ9579636.1"/>
    <property type="molecule type" value="Genomic_DNA"/>
</dbReference>